<dbReference type="EMBL" id="JABVED010000001">
    <property type="protein sequence ID" value="MBC6445777.1"/>
    <property type="molecule type" value="Genomic_DNA"/>
</dbReference>
<feature type="signal peptide" evidence="4">
    <location>
        <begin position="1"/>
        <end position="27"/>
    </location>
</feature>
<keyword evidence="2 4" id="KW-0732">Signal</keyword>
<evidence type="ECO:0000313" key="6">
    <source>
        <dbReference type="EMBL" id="MBC6445777.1"/>
    </source>
</evidence>
<dbReference type="Pfam" id="PF13458">
    <property type="entry name" value="Peripla_BP_6"/>
    <property type="match status" value="1"/>
</dbReference>
<dbReference type="PROSITE" id="PS51257">
    <property type="entry name" value="PROKAR_LIPOPROTEIN"/>
    <property type="match status" value="1"/>
</dbReference>
<evidence type="ECO:0000313" key="7">
    <source>
        <dbReference type="Proteomes" id="UP000734823"/>
    </source>
</evidence>
<evidence type="ECO:0000256" key="1">
    <source>
        <dbReference type="ARBA" id="ARBA00010062"/>
    </source>
</evidence>
<reference evidence="6 7" key="1">
    <citation type="submission" date="2020-06" db="EMBL/GenBank/DDBJ databases">
        <title>Actinokineospora xiongansis sp. nov., isolated from soil of Baiyangdian.</title>
        <authorList>
            <person name="Zhang X."/>
        </authorList>
    </citation>
    <scope>NUCLEOTIDE SEQUENCE [LARGE SCALE GENOMIC DNA]</scope>
    <source>
        <strain evidence="6 7">HBU206404</strain>
    </source>
</reference>
<dbReference type="InterPro" id="IPR028081">
    <property type="entry name" value="Leu-bd"/>
</dbReference>
<evidence type="ECO:0000256" key="3">
    <source>
        <dbReference type="SAM" id="MobiDB-lite"/>
    </source>
</evidence>
<dbReference type="PANTHER" id="PTHR47235">
    <property type="entry name" value="BLR6548 PROTEIN"/>
    <property type="match status" value="1"/>
</dbReference>
<name>A0ABR7L0A4_9PSEU</name>
<feature type="region of interest" description="Disordered" evidence="3">
    <location>
        <begin position="417"/>
        <end position="439"/>
    </location>
</feature>
<feature type="domain" description="Leucine-binding protein" evidence="5">
    <location>
        <begin position="49"/>
        <end position="402"/>
    </location>
</feature>
<comment type="similarity">
    <text evidence="1">Belongs to the leucine-binding protein family.</text>
</comment>
<keyword evidence="7" id="KW-1185">Reference proteome</keyword>
<dbReference type="SUPFAM" id="SSF53822">
    <property type="entry name" value="Periplasmic binding protein-like I"/>
    <property type="match status" value="1"/>
</dbReference>
<dbReference type="CDD" id="cd06343">
    <property type="entry name" value="PBP1_ABC_ligand_binding-like"/>
    <property type="match status" value="1"/>
</dbReference>
<sequence length="439" mass="46112">MRLLRRRLGPLAGTLAAVLLASACAGAGSTPTGGADKADSAPGVTDDKVVIGTHQPLTGPAAPGYSTISAGARAMYSYINDKGGIHGRKIDYRVEDDGYNPTRTVEVVKKLVLQDEVFAIVGGLGTPTHSKVVDFLNSERVPDLLVASGALRWDDVAKSPTTFGFQVDYTREGKILGSHIRNNLGGQKVGVLHQNDDVGRDGMKGLDQFIADAVVSRQPYDPANTDVLPQITALKNAGAQVVVCECVPAFTALAILTSARLGYKPQFVVSSIGADPRTLAGLLADFAKRGGTEVSAGALLGGLIGAGYLPDAAADDPWITLFKEVHQKYIPTVPLTNTVVYGMAQAYTFAQALKEAGHDVTRQKIIDTMTSGALKGPGLTPFAFGPDSHSGYTGAYIFKVNPDTSTTMIAAPVVTDRENGPIKPAPTTRKTPTEIALVR</sequence>
<dbReference type="PANTHER" id="PTHR47235:SF1">
    <property type="entry name" value="BLR6548 PROTEIN"/>
    <property type="match status" value="1"/>
</dbReference>
<evidence type="ECO:0000256" key="4">
    <source>
        <dbReference type="SAM" id="SignalP"/>
    </source>
</evidence>
<proteinExistence type="inferred from homology"/>
<organism evidence="6 7">
    <name type="scientific">Actinokineospora xionganensis</name>
    <dbReference type="NCBI Taxonomy" id="2684470"/>
    <lineage>
        <taxon>Bacteria</taxon>
        <taxon>Bacillati</taxon>
        <taxon>Actinomycetota</taxon>
        <taxon>Actinomycetes</taxon>
        <taxon>Pseudonocardiales</taxon>
        <taxon>Pseudonocardiaceae</taxon>
        <taxon>Actinokineospora</taxon>
    </lineage>
</organism>
<dbReference type="RefSeq" id="WP_187217836.1">
    <property type="nucleotide sequence ID" value="NZ_JABVED010000001.1"/>
</dbReference>
<dbReference type="Proteomes" id="UP000734823">
    <property type="component" value="Unassembled WGS sequence"/>
</dbReference>
<gene>
    <name evidence="6" type="ORF">GPZ80_01160</name>
</gene>
<protein>
    <submittedName>
        <fullName evidence="6">ABC transporter substrate-binding protein</fullName>
    </submittedName>
</protein>
<accession>A0ABR7L0A4</accession>
<dbReference type="InterPro" id="IPR028082">
    <property type="entry name" value="Peripla_BP_I"/>
</dbReference>
<comment type="caution">
    <text evidence="6">The sequence shown here is derived from an EMBL/GenBank/DDBJ whole genome shotgun (WGS) entry which is preliminary data.</text>
</comment>
<feature type="chain" id="PRO_5045321174" evidence="4">
    <location>
        <begin position="28"/>
        <end position="439"/>
    </location>
</feature>
<evidence type="ECO:0000256" key="2">
    <source>
        <dbReference type="ARBA" id="ARBA00022729"/>
    </source>
</evidence>
<dbReference type="Gene3D" id="3.40.50.2300">
    <property type="match status" value="2"/>
</dbReference>
<evidence type="ECO:0000259" key="5">
    <source>
        <dbReference type="Pfam" id="PF13458"/>
    </source>
</evidence>